<comment type="caution">
    <text evidence="2">The sequence shown here is derived from an EMBL/GenBank/DDBJ whole genome shotgun (WGS) entry which is preliminary data.</text>
</comment>
<sequence length="209" mass="23098">MPRRPHAILHFGKREEKPTSSVPDLAKSQDSLSSIDDANDHVRTISGDASPLCDSKIFDSQLSPTTRQSPPNRKGGFYKPSSAVGSNSQAPVHLSREEESLFSQRPDALRSRVSAGIGPPVSYRKYEVYWLDLALDASTSSVRLRFGDSLFQTEVVTNTPSSSGERNEDLLLFLVASTGCLAIVLRSYAELRQQATRLWFLGEEVELNQ</sequence>
<feature type="compositionally biased region" description="Polar residues" evidence="1">
    <location>
        <begin position="60"/>
        <end position="71"/>
    </location>
</feature>
<evidence type="ECO:0000313" key="2">
    <source>
        <dbReference type="EMBL" id="KAJ2896968.1"/>
    </source>
</evidence>
<feature type="region of interest" description="Disordered" evidence="1">
    <location>
        <begin position="60"/>
        <end position="105"/>
    </location>
</feature>
<dbReference type="EMBL" id="JAKWBI020000302">
    <property type="protein sequence ID" value="KAJ2896968.1"/>
    <property type="molecule type" value="Genomic_DNA"/>
</dbReference>
<gene>
    <name evidence="2" type="ORF">MKZ38_005067</name>
</gene>
<reference evidence="2" key="1">
    <citation type="submission" date="2022-07" db="EMBL/GenBank/DDBJ databases">
        <title>Draft genome sequence of Zalerion maritima ATCC 34329, a (micro)plastics degrading marine fungus.</title>
        <authorList>
            <person name="Paco A."/>
            <person name="Goncalves M.F.M."/>
            <person name="Rocha-Santos T.A.P."/>
            <person name="Alves A."/>
        </authorList>
    </citation>
    <scope>NUCLEOTIDE SEQUENCE</scope>
    <source>
        <strain evidence="2">ATCC 34329</strain>
    </source>
</reference>
<dbReference type="AlphaFoldDB" id="A0AAD5RKX6"/>
<dbReference type="Proteomes" id="UP001201980">
    <property type="component" value="Unassembled WGS sequence"/>
</dbReference>
<evidence type="ECO:0000313" key="3">
    <source>
        <dbReference type="Proteomes" id="UP001201980"/>
    </source>
</evidence>
<accession>A0AAD5RKX6</accession>
<organism evidence="2 3">
    <name type="scientific">Zalerion maritima</name>
    <dbReference type="NCBI Taxonomy" id="339359"/>
    <lineage>
        <taxon>Eukaryota</taxon>
        <taxon>Fungi</taxon>
        <taxon>Dikarya</taxon>
        <taxon>Ascomycota</taxon>
        <taxon>Pezizomycotina</taxon>
        <taxon>Sordariomycetes</taxon>
        <taxon>Lulworthiomycetidae</taxon>
        <taxon>Lulworthiales</taxon>
        <taxon>Lulworthiaceae</taxon>
        <taxon>Zalerion</taxon>
    </lineage>
</organism>
<feature type="region of interest" description="Disordered" evidence="1">
    <location>
        <begin position="1"/>
        <end position="47"/>
    </location>
</feature>
<evidence type="ECO:0000256" key="1">
    <source>
        <dbReference type="SAM" id="MobiDB-lite"/>
    </source>
</evidence>
<protein>
    <submittedName>
        <fullName evidence="2">Uncharacterized protein</fullName>
    </submittedName>
</protein>
<keyword evidence="3" id="KW-1185">Reference proteome</keyword>
<proteinExistence type="predicted"/>
<name>A0AAD5RKX6_9PEZI</name>